<protein>
    <submittedName>
        <fullName evidence="2">Uncharacterized protein</fullName>
    </submittedName>
</protein>
<keyword evidence="1" id="KW-0812">Transmembrane</keyword>
<gene>
    <name evidence="2" type="ORF">BAY60_26885</name>
</gene>
<keyword evidence="1" id="KW-1133">Transmembrane helix</keyword>
<keyword evidence="3" id="KW-1185">Reference proteome</keyword>
<feature type="transmembrane region" description="Helical" evidence="1">
    <location>
        <begin position="41"/>
        <end position="61"/>
    </location>
</feature>
<dbReference type="Proteomes" id="UP000249915">
    <property type="component" value="Unassembled WGS sequence"/>
</dbReference>
<sequence length="131" mass="13720">MTRPAERWGLLALFTVDAVLLALLELFYLPLRLDGTILPRLGDVVLPLSVLLAVVTTPLLVSRASALVGKRPAAVPLVAWILTIGAVGLRGPGGDVVLLPDWRTFLLLAGGALPGAIALGGSFGRPARKVR</sequence>
<proteinExistence type="predicted"/>
<dbReference type="EMBL" id="MASW01000006">
    <property type="protein sequence ID" value="PXY21442.1"/>
    <property type="molecule type" value="Genomic_DNA"/>
</dbReference>
<evidence type="ECO:0000313" key="3">
    <source>
        <dbReference type="Proteomes" id="UP000249915"/>
    </source>
</evidence>
<accession>A0A2V4AML9</accession>
<organism evidence="2 3">
    <name type="scientific">Prauserella muralis</name>
    <dbReference type="NCBI Taxonomy" id="588067"/>
    <lineage>
        <taxon>Bacteria</taxon>
        <taxon>Bacillati</taxon>
        <taxon>Actinomycetota</taxon>
        <taxon>Actinomycetes</taxon>
        <taxon>Pseudonocardiales</taxon>
        <taxon>Pseudonocardiaceae</taxon>
        <taxon>Prauserella</taxon>
    </lineage>
</organism>
<feature type="transmembrane region" description="Helical" evidence="1">
    <location>
        <begin position="73"/>
        <end position="93"/>
    </location>
</feature>
<evidence type="ECO:0000313" key="2">
    <source>
        <dbReference type="EMBL" id="PXY21442.1"/>
    </source>
</evidence>
<comment type="caution">
    <text evidence="2">The sequence shown here is derived from an EMBL/GenBank/DDBJ whole genome shotgun (WGS) entry which is preliminary data.</text>
</comment>
<feature type="transmembrane region" description="Helical" evidence="1">
    <location>
        <begin position="105"/>
        <end position="124"/>
    </location>
</feature>
<name>A0A2V4AML9_9PSEU</name>
<feature type="transmembrane region" description="Helical" evidence="1">
    <location>
        <begin position="7"/>
        <end position="29"/>
    </location>
</feature>
<evidence type="ECO:0000256" key="1">
    <source>
        <dbReference type="SAM" id="Phobius"/>
    </source>
</evidence>
<keyword evidence="1" id="KW-0472">Membrane</keyword>
<dbReference type="AlphaFoldDB" id="A0A2V4AML9"/>
<reference evidence="2 3" key="1">
    <citation type="submission" date="2016-07" db="EMBL/GenBank/DDBJ databases">
        <title>Draft genome sequence of Prauserella muralis DSM 45305, isolated from a mould-covered wall in an indoor environment.</title>
        <authorList>
            <person name="Ruckert C."/>
            <person name="Albersmeier A."/>
            <person name="Jiang C.-L."/>
            <person name="Jiang Y."/>
            <person name="Kalinowski J."/>
            <person name="Schneider O."/>
            <person name="Winkler A."/>
            <person name="Zotchev S.B."/>
        </authorList>
    </citation>
    <scope>NUCLEOTIDE SEQUENCE [LARGE SCALE GENOMIC DNA]</scope>
    <source>
        <strain evidence="2 3">DSM 45305</strain>
    </source>
</reference>